<evidence type="ECO:0000256" key="13">
    <source>
        <dbReference type="SAM" id="Phobius"/>
    </source>
</evidence>
<dbReference type="Proteomes" id="UP000054251">
    <property type="component" value="Unassembled WGS sequence"/>
</dbReference>
<dbReference type="Gene3D" id="1.50.40.10">
    <property type="entry name" value="Mitochondrial carrier domain"/>
    <property type="match status" value="1"/>
</dbReference>
<evidence type="ECO:0000256" key="7">
    <source>
        <dbReference type="ARBA" id="ARBA00022737"/>
    </source>
</evidence>
<feature type="transmembrane region" description="Helical" evidence="13">
    <location>
        <begin position="250"/>
        <end position="268"/>
    </location>
</feature>
<feature type="repeat" description="Solcar" evidence="11">
    <location>
        <begin position="135"/>
        <end position="237"/>
    </location>
</feature>
<feature type="repeat" description="Solcar" evidence="11">
    <location>
        <begin position="33"/>
        <end position="119"/>
    </location>
</feature>
<dbReference type="InterPro" id="IPR050567">
    <property type="entry name" value="Mitochondrial_Carrier"/>
</dbReference>
<reference evidence="14 15" key="1">
    <citation type="submission" date="2015-11" db="EMBL/GenBank/DDBJ databases">
        <title>The genome of Debaryomyces fabryi.</title>
        <authorList>
            <person name="Tafer H."/>
            <person name="Lopandic K."/>
        </authorList>
    </citation>
    <scope>NUCLEOTIDE SEQUENCE [LARGE SCALE GENOMIC DNA]</scope>
    <source>
        <strain evidence="14 15">CBS 789</strain>
    </source>
</reference>
<keyword evidence="9" id="KW-0496">Mitochondrion</keyword>
<dbReference type="EMBL" id="LMYN01000114">
    <property type="protein sequence ID" value="KRZ99895.1"/>
    <property type="molecule type" value="Genomic_DNA"/>
</dbReference>
<dbReference type="InterPro" id="IPR018108">
    <property type="entry name" value="MCP_transmembrane"/>
</dbReference>
<evidence type="ECO:0000256" key="3">
    <source>
        <dbReference type="ARBA" id="ARBA00006375"/>
    </source>
</evidence>
<evidence type="ECO:0000256" key="2">
    <source>
        <dbReference type="ARBA" id="ARBA00004225"/>
    </source>
</evidence>
<dbReference type="GO" id="GO:0031966">
    <property type="term" value="C:mitochondrial membrane"/>
    <property type="evidence" value="ECO:0007669"/>
    <property type="project" value="UniProtKB-SubCell"/>
</dbReference>
<protein>
    <recommendedName>
        <fullName evidence="4">Mitochondrial thiamine pyrophosphate carrier 1</fullName>
    </recommendedName>
</protein>
<comment type="function">
    <text evidence="1">Mitochondrial transporter that mediates uptake of thiamine pyrophosphate (ThPP) into mitochondria.</text>
</comment>
<evidence type="ECO:0000256" key="4">
    <source>
        <dbReference type="ARBA" id="ARBA00021935"/>
    </source>
</evidence>
<evidence type="ECO:0000256" key="10">
    <source>
        <dbReference type="ARBA" id="ARBA00023136"/>
    </source>
</evidence>
<gene>
    <name evidence="14" type="ORF">AC631_04339</name>
</gene>
<dbReference type="PROSITE" id="PS50920">
    <property type="entry name" value="SOLCAR"/>
    <property type="match status" value="3"/>
</dbReference>
<feature type="repeat" description="Solcar" evidence="11">
    <location>
        <begin position="245"/>
        <end position="335"/>
    </location>
</feature>
<dbReference type="GO" id="GO:0022857">
    <property type="term" value="F:transmembrane transporter activity"/>
    <property type="evidence" value="ECO:0007669"/>
    <property type="project" value="TreeGrafter"/>
</dbReference>
<dbReference type="Pfam" id="PF00153">
    <property type="entry name" value="Mito_carr"/>
    <property type="match status" value="3"/>
</dbReference>
<organism evidence="14 15">
    <name type="scientific">Debaryomyces fabryi</name>
    <dbReference type="NCBI Taxonomy" id="58627"/>
    <lineage>
        <taxon>Eukaryota</taxon>
        <taxon>Fungi</taxon>
        <taxon>Dikarya</taxon>
        <taxon>Ascomycota</taxon>
        <taxon>Saccharomycotina</taxon>
        <taxon>Pichiomycetes</taxon>
        <taxon>Debaryomycetaceae</taxon>
        <taxon>Debaryomyces</taxon>
    </lineage>
</organism>
<dbReference type="InterPro" id="IPR023395">
    <property type="entry name" value="MCP_dom_sf"/>
</dbReference>
<dbReference type="AlphaFoldDB" id="A0A0V1PUG8"/>
<comment type="caution">
    <text evidence="14">The sequence shown here is derived from an EMBL/GenBank/DDBJ whole genome shotgun (WGS) entry which is preliminary data.</text>
</comment>
<evidence type="ECO:0000256" key="9">
    <source>
        <dbReference type="ARBA" id="ARBA00023128"/>
    </source>
</evidence>
<keyword evidence="10 11" id="KW-0472">Membrane</keyword>
<evidence type="ECO:0000256" key="8">
    <source>
        <dbReference type="ARBA" id="ARBA00022989"/>
    </source>
</evidence>
<sequence length="337" mass="37634">MTSIINNKTLNKENFPQSLNTQETHNEKIHLFPDILLPWKATILAYASLSISTSIGFPIDAIKTRMQSQYNFKGYGDCIKKTYRFEGVSGFFRGIKIPLFANAISRSLTILLFFKIKPVLYNSVQYLEKKNSVILEGQISFLSGAASAGIISFFTCTFDSLKIQSQILKLVQKDCSYGSTSSQIQNSRQGISILKTLKKTVKYRGLGGLYSGFKYHFLRDTLSGGIYYSTYEVTKLLLNSFQEISSKTSIFVSGGIAGVLGGLVAFPLDTLKSLVQKNVMSNIIRIENGSNPLPSKTNNFQILQRGVYRGIIANLSRAFIVNLIFFTVFEFSMAHLQ</sequence>
<dbReference type="PANTHER" id="PTHR45624:SF9">
    <property type="entry name" value="CARRIER PROTEIN, PUTATIVE (AFU_ORTHOLOGUE AFUA_4G06390)-RELATED"/>
    <property type="match status" value="1"/>
</dbReference>
<name>A0A0V1PUG8_9ASCO</name>
<evidence type="ECO:0000256" key="11">
    <source>
        <dbReference type="PROSITE-ProRule" id="PRU00282"/>
    </source>
</evidence>
<dbReference type="RefSeq" id="XP_015465998.1">
    <property type="nucleotide sequence ID" value="XM_015613168.1"/>
</dbReference>
<accession>A0A0V1PUG8</accession>
<evidence type="ECO:0000313" key="14">
    <source>
        <dbReference type="EMBL" id="KRZ99895.1"/>
    </source>
</evidence>
<comment type="similarity">
    <text evidence="3 12">Belongs to the mitochondrial carrier (TC 2.A.29) family.</text>
</comment>
<proteinExistence type="inferred from homology"/>
<dbReference type="PANTHER" id="PTHR45624">
    <property type="entry name" value="MITOCHONDRIAL BASIC AMINO ACIDS TRANSPORTER-RELATED"/>
    <property type="match status" value="1"/>
</dbReference>
<keyword evidence="6 11" id="KW-0812">Transmembrane</keyword>
<keyword evidence="7" id="KW-0677">Repeat</keyword>
<evidence type="ECO:0000256" key="1">
    <source>
        <dbReference type="ARBA" id="ARBA00002238"/>
    </source>
</evidence>
<dbReference type="GeneID" id="26841348"/>
<evidence type="ECO:0000256" key="6">
    <source>
        <dbReference type="ARBA" id="ARBA00022692"/>
    </source>
</evidence>
<evidence type="ECO:0000256" key="12">
    <source>
        <dbReference type="RuleBase" id="RU000488"/>
    </source>
</evidence>
<keyword evidence="15" id="KW-1185">Reference proteome</keyword>
<evidence type="ECO:0000313" key="15">
    <source>
        <dbReference type="Proteomes" id="UP000054251"/>
    </source>
</evidence>
<keyword evidence="5 12" id="KW-0813">Transport</keyword>
<dbReference type="SUPFAM" id="SSF103506">
    <property type="entry name" value="Mitochondrial carrier"/>
    <property type="match status" value="1"/>
</dbReference>
<evidence type="ECO:0000256" key="5">
    <source>
        <dbReference type="ARBA" id="ARBA00022448"/>
    </source>
</evidence>
<dbReference type="OrthoDB" id="2382881at2759"/>
<keyword evidence="8 13" id="KW-1133">Transmembrane helix</keyword>
<comment type="subcellular location">
    <subcellularLocation>
        <location evidence="2">Mitochondrion membrane</location>
        <topology evidence="2">Multi-pass membrane protein</topology>
    </subcellularLocation>
</comment>